<name>A0A1N7JPV6_9BACL</name>
<dbReference type="Proteomes" id="UP000186156">
    <property type="component" value="Unassembled WGS sequence"/>
</dbReference>
<proteinExistence type="predicted"/>
<evidence type="ECO:0000313" key="2">
    <source>
        <dbReference type="Proteomes" id="UP000186156"/>
    </source>
</evidence>
<dbReference type="EMBL" id="FTOO01000001">
    <property type="protein sequence ID" value="SIS51274.1"/>
    <property type="molecule type" value="Genomic_DNA"/>
</dbReference>
<sequence length="30" mass="3505">MEKRTKPVVIVLSPGQRVLVVARNKRKHHK</sequence>
<organism evidence="1 2">
    <name type="scientific">Alicyclobacillus vulcanalis</name>
    <dbReference type="NCBI Taxonomy" id="252246"/>
    <lineage>
        <taxon>Bacteria</taxon>
        <taxon>Bacillati</taxon>
        <taxon>Bacillota</taxon>
        <taxon>Bacilli</taxon>
        <taxon>Bacillales</taxon>
        <taxon>Alicyclobacillaceae</taxon>
        <taxon>Alicyclobacillus</taxon>
    </lineage>
</organism>
<protein>
    <submittedName>
        <fullName evidence="1">Uncharacterized protein</fullName>
    </submittedName>
</protein>
<dbReference type="AlphaFoldDB" id="A0A1N7JPV6"/>
<reference evidence="2" key="1">
    <citation type="submission" date="2017-01" db="EMBL/GenBank/DDBJ databases">
        <authorList>
            <person name="Varghese N."/>
            <person name="Submissions S."/>
        </authorList>
    </citation>
    <scope>NUCLEOTIDE SEQUENCE [LARGE SCALE GENOMIC DNA]</scope>
    <source>
        <strain evidence="2">DSM 16176</strain>
    </source>
</reference>
<evidence type="ECO:0000313" key="1">
    <source>
        <dbReference type="EMBL" id="SIS51274.1"/>
    </source>
</evidence>
<keyword evidence="2" id="KW-1185">Reference proteome</keyword>
<accession>A0A1N7JPV6</accession>
<gene>
    <name evidence="1" type="ORF">SAMN05421799_101115</name>
</gene>